<evidence type="ECO:0000256" key="3">
    <source>
        <dbReference type="ARBA" id="ARBA00012835"/>
    </source>
</evidence>
<dbReference type="GO" id="GO:0005739">
    <property type="term" value="C:mitochondrion"/>
    <property type="evidence" value="ECO:0000318"/>
    <property type="project" value="GO_Central"/>
</dbReference>
<dbReference type="GO" id="GO:0005524">
    <property type="term" value="F:ATP binding"/>
    <property type="evidence" value="ECO:0007669"/>
    <property type="project" value="UniProtKB-KW"/>
</dbReference>
<dbReference type="EMBL" id="DS565999">
    <property type="status" value="NOT_ANNOTATED_CDS"/>
    <property type="molecule type" value="Genomic_DNA"/>
</dbReference>
<evidence type="ECO:0000256" key="5">
    <source>
        <dbReference type="ARBA" id="ARBA00022741"/>
    </source>
</evidence>
<dbReference type="EnsemblProtists" id="Phyra93476">
    <property type="protein sequence ID" value="Phyra93476"/>
    <property type="gene ID" value="Phyra93476"/>
</dbReference>
<evidence type="ECO:0000259" key="11">
    <source>
        <dbReference type="Pfam" id="PF16313"/>
    </source>
</evidence>
<dbReference type="PANTHER" id="PTHR43311:SF2">
    <property type="entry name" value="GLUTAMATE--TRNA LIGASE, MITOCHONDRIAL-RELATED"/>
    <property type="match status" value="1"/>
</dbReference>
<dbReference type="SUPFAM" id="SSF48163">
    <property type="entry name" value="An anticodon-binding domain of class I aminoacyl-tRNA synthetases"/>
    <property type="match status" value="1"/>
</dbReference>
<keyword evidence="7" id="KW-0648">Protein biosynthesis</keyword>
<sequence>MLFVEYELHSGVVEVNYAIGLLPDEIMPQRAADDRVGLNDQEPNDGNGYRRWDPQRTVIHRRKLELDATGNTTKEPISYYIDPSVPMEWREAFAAGVEAWTPAFEQIGFPNAIRAVLPGDSDWPTDYRLGDLRYNSISVMISEQTYAYGPTVIDPRSGEILHSDIVFEYGFFNECGLAHEAHHQVDRMLLSSVVADESGYVPKRLIAQHFADIVMHEVGHTLGLRHNFAGSAAYSREQLRDPAFVAEHGISTSIMDYLPANIFSDLTKDEAEKHGFFMATIGAYDYAAIAYGYSIVNDEIPGYKHPQLTELAAAAPLFLTDESVDSMLNPYAQLFDLSSDLVDYAADRLTFVQNSRSTDAVLSKVPEDASWTTLWQRERAQLRMLEQAIKIVRPILGGVNVTHAHRGKDEGLYHAPFVPKNRQLAALQVLQRIIRAESGLFPLPKDYASYMEVVGFKNEDCSEPTLDYGCLGRGLVDVGTYVLHVRGAAVKAALFPAMERIVQQEALSPLTLNELLTVVNQTTNAQPPGSVVRVRYAPSPTGYLHLGGLRTALFNYLFAKSSGGQFILRIEDTDKTRQVEGSLEALVNSLKWCGVEEDEGPNAGGPYGPYIQSQRLPIYQEAAEKLIEGGHAYRCFCSSERLQKLRESQTRHGEATMYDRACLGLDEKEMEARASRGEPHTVRLKIPEGKTIVKDLLRGYVQFEHSGIDDQVLMKSDGYPTYHLANVVDDHAMHISHVIRGEEWLPSTPKHIILYKALGYEAPTWAHLGLLLNEDRSKLSKRQGDVAVEDFRDKGFLPSGLVNFVALLGWNPANGNNQEIFQMKELEKHFSVDHVNKAGSVVNVDRLRWINSRHVRSLFAEETASAEHKLAVVNDVLPMISSTLEEASLTPADVVEKFGLDYVWRAMGLMKERVSALPEFGPLCIPFFTSPDLSSSVAQDMKTKYIDGSTPDLVADVCTNLRNLSDEEFTPDHITKSIKAVAKSRKLGLKKVLMPIRYYLTGMDVGAGLGDTIELLGRETVLQRLKLD</sequence>
<proteinExistence type="inferred from homology"/>
<evidence type="ECO:0000256" key="7">
    <source>
        <dbReference type="ARBA" id="ARBA00022917"/>
    </source>
</evidence>
<dbReference type="GO" id="GO:0004818">
    <property type="term" value="F:glutamate-tRNA ligase activity"/>
    <property type="evidence" value="ECO:0000318"/>
    <property type="project" value="GO_Central"/>
</dbReference>
<keyword evidence="8" id="KW-0030">Aminoacyl-tRNA synthetase</keyword>
<comment type="subcellular location">
    <subcellularLocation>
        <location evidence="1">Mitochondrion</location>
    </subcellularLocation>
</comment>
<dbReference type="HOGENOM" id="CLU_004434_0_0_1"/>
<dbReference type="PROSITE" id="PS00178">
    <property type="entry name" value="AA_TRNA_LIGASE_I"/>
    <property type="match status" value="1"/>
</dbReference>
<evidence type="ECO:0000259" key="10">
    <source>
        <dbReference type="Pfam" id="PF00749"/>
    </source>
</evidence>
<evidence type="ECO:0000256" key="9">
    <source>
        <dbReference type="ARBA" id="ARBA00030865"/>
    </source>
</evidence>
<dbReference type="CDD" id="cd00808">
    <property type="entry name" value="GluRS_core"/>
    <property type="match status" value="1"/>
</dbReference>
<dbReference type="VEuPathDB" id="FungiDB:KRP22_665"/>
<dbReference type="InterPro" id="IPR033910">
    <property type="entry name" value="GluRS_core"/>
</dbReference>
<dbReference type="InterPro" id="IPR034032">
    <property type="entry name" value="Zn_MMP-like_bac"/>
</dbReference>
<evidence type="ECO:0000259" key="12">
    <source>
        <dbReference type="Pfam" id="PF19269"/>
    </source>
</evidence>
<dbReference type="InterPro" id="IPR020058">
    <property type="entry name" value="Glu/Gln-tRNA-synth_Ib_cat-dom"/>
</dbReference>
<organism evidence="13 14">
    <name type="scientific">Phytophthora ramorum</name>
    <name type="common">Sudden oak death agent</name>
    <dbReference type="NCBI Taxonomy" id="164328"/>
    <lineage>
        <taxon>Eukaryota</taxon>
        <taxon>Sar</taxon>
        <taxon>Stramenopiles</taxon>
        <taxon>Oomycota</taxon>
        <taxon>Peronosporomycetes</taxon>
        <taxon>Peronosporales</taxon>
        <taxon>Peronosporaceae</taxon>
        <taxon>Phytophthora</taxon>
    </lineage>
</organism>
<keyword evidence="5" id="KW-0547">Nucleotide-binding</keyword>
<dbReference type="InterPro" id="IPR004527">
    <property type="entry name" value="Glu-tRNA-ligase_bac/mito"/>
</dbReference>
<dbReference type="InParanoid" id="H3HAW0"/>
<dbReference type="InterPro" id="IPR008925">
    <property type="entry name" value="aa_tRNA-synth_I_cd-bd_sf"/>
</dbReference>
<dbReference type="Gene3D" id="3.40.50.620">
    <property type="entry name" value="HUPs"/>
    <property type="match status" value="1"/>
</dbReference>
<dbReference type="GO" id="GO:0000049">
    <property type="term" value="F:tRNA binding"/>
    <property type="evidence" value="ECO:0007669"/>
    <property type="project" value="InterPro"/>
</dbReference>
<dbReference type="STRING" id="164328.H3HAW0"/>
<comment type="similarity">
    <text evidence="2">Belongs to the class-I aminoacyl-tRNA synthetase family. Glutamate--tRNA ligase type 1 subfamily.</text>
</comment>
<dbReference type="InterPro" id="IPR045462">
    <property type="entry name" value="aa-tRNA-synth_I_cd-bd"/>
</dbReference>
<evidence type="ECO:0000256" key="8">
    <source>
        <dbReference type="ARBA" id="ARBA00023146"/>
    </source>
</evidence>
<dbReference type="Pfam" id="PF00749">
    <property type="entry name" value="tRNA-synt_1c"/>
    <property type="match status" value="1"/>
</dbReference>
<name>H3HAW0_PHYRM</name>
<evidence type="ECO:0000313" key="14">
    <source>
        <dbReference type="Proteomes" id="UP000005238"/>
    </source>
</evidence>
<dbReference type="Pfam" id="PF19269">
    <property type="entry name" value="Anticodon_2"/>
    <property type="match status" value="1"/>
</dbReference>
<dbReference type="AlphaFoldDB" id="H3HAW0"/>
<dbReference type="Gene3D" id="3.40.390.10">
    <property type="entry name" value="Collagenase (Catalytic Domain)"/>
    <property type="match status" value="1"/>
</dbReference>
<dbReference type="Proteomes" id="UP000005238">
    <property type="component" value="Unassembled WGS sequence"/>
</dbReference>
<dbReference type="CDD" id="cd04276">
    <property type="entry name" value="ZnMc_MMP_like_2"/>
    <property type="match status" value="1"/>
</dbReference>
<dbReference type="EC" id="6.1.1.17" evidence="3"/>
<evidence type="ECO:0000256" key="4">
    <source>
        <dbReference type="ARBA" id="ARBA00022598"/>
    </source>
</evidence>
<dbReference type="Pfam" id="PF16313">
    <property type="entry name" value="DUF4953"/>
    <property type="match status" value="1"/>
</dbReference>
<dbReference type="PANTHER" id="PTHR43311">
    <property type="entry name" value="GLUTAMATE--TRNA LIGASE"/>
    <property type="match status" value="1"/>
</dbReference>
<dbReference type="HAMAP" id="MF_00022">
    <property type="entry name" value="Glu_tRNA_synth_type1"/>
    <property type="match status" value="1"/>
</dbReference>
<dbReference type="GO" id="GO:0006424">
    <property type="term" value="P:glutamyl-tRNA aminoacylation"/>
    <property type="evidence" value="ECO:0000318"/>
    <property type="project" value="GO_Central"/>
</dbReference>
<accession>H3HAW0</accession>
<dbReference type="InterPro" id="IPR020751">
    <property type="entry name" value="aa-tRNA-synth_I_codon-bd_sub2"/>
</dbReference>
<dbReference type="SUPFAM" id="SSF55486">
    <property type="entry name" value="Metalloproteases ('zincins'), catalytic domain"/>
    <property type="match status" value="1"/>
</dbReference>
<evidence type="ECO:0000256" key="1">
    <source>
        <dbReference type="ARBA" id="ARBA00004173"/>
    </source>
</evidence>
<dbReference type="NCBIfam" id="TIGR00464">
    <property type="entry name" value="gltX_bact"/>
    <property type="match status" value="1"/>
</dbReference>
<dbReference type="InterPro" id="IPR049940">
    <property type="entry name" value="GluQ/Sye"/>
</dbReference>
<evidence type="ECO:0000313" key="13">
    <source>
        <dbReference type="EnsemblProtists" id="Phyra93476"/>
    </source>
</evidence>
<dbReference type="InterPro" id="IPR000924">
    <property type="entry name" value="Glu/Gln-tRNA-synth"/>
</dbReference>
<dbReference type="InterPro" id="IPR032534">
    <property type="entry name" value="EcxA_zinc-bd"/>
</dbReference>
<dbReference type="PRINTS" id="PR00987">
    <property type="entry name" value="TRNASYNTHGLU"/>
</dbReference>
<feature type="domain" description="Glutamyl/glutaminyl-tRNA synthetase class Ib catalytic" evidence="10">
    <location>
        <begin position="532"/>
        <end position="849"/>
    </location>
</feature>
<dbReference type="SUPFAM" id="SSF52374">
    <property type="entry name" value="Nucleotidylyl transferase"/>
    <property type="match status" value="1"/>
</dbReference>
<dbReference type="GO" id="GO:0008237">
    <property type="term" value="F:metallopeptidase activity"/>
    <property type="evidence" value="ECO:0007669"/>
    <property type="project" value="InterPro"/>
</dbReference>
<dbReference type="InterPro" id="IPR014729">
    <property type="entry name" value="Rossmann-like_a/b/a_fold"/>
</dbReference>
<dbReference type="eggNOG" id="KOG1149">
    <property type="taxonomic scope" value="Eukaryota"/>
</dbReference>
<keyword evidence="6" id="KW-0067">ATP-binding</keyword>
<dbReference type="InterPro" id="IPR001412">
    <property type="entry name" value="aa-tRNA-synth_I_CS"/>
</dbReference>
<reference evidence="14" key="1">
    <citation type="journal article" date="2006" name="Science">
        <title>Phytophthora genome sequences uncover evolutionary origins and mechanisms of pathogenesis.</title>
        <authorList>
            <person name="Tyler B.M."/>
            <person name="Tripathy S."/>
            <person name="Zhang X."/>
            <person name="Dehal P."/>
            <person name="Jiang R.H."/>
            <person name="Aerts A."/>
            <person name="Arredondo F.D."/>
            <person name="Baxter L."/>
            <person name="Bensasson D."/>
            <person name="Beynon J.L."/>
            <person name="Chapman J."/>
            <person name="Damasceno C.M."/>
            <person name="Dorrance A.E."/>
            <person name="Dou D."/>
            <person name="Dickerman A.W."/>
            <person name="Dubchak I.L."/>
            <person name="Garbelotto M."/>
            <person name="Gijzen M."/>
            <person name="Gordon S.G."/>
            <person name="Govers F."/>
            <person name="Grunwald N.J."/>
            <person name="Huang W."/>
            <person name="Ivors K.L."/>
            <person name="Jones R.W."/>
            <person name="Kamoun S."/>
            <person name="Krampis K."/>
            <person name="Lamour K.H."/>
            <person name="Lee M.K."/>
            <person name="McDonald W.H."/>
            <person name="Medina M."/>
            <person name="Meijer H.J."/>
            <person name="Nordberg E.K."/>
            <person name="Maclean D.J."/>
            <person name="Ospina-Giraldo M.D."/>
            <person name="Morris P.F."/>
            <person name="Phuntumart V."/>
            <person name="Putnam N.H."/>
            <person name="Rash S."/>
            <person name="Rose J.K."/>
            <person name="Sakihama Y."/>
            <person name="Salamov A.A."/>
            <person name="Savidor A."/>
            <person name="Scheuring C.F."/>
            <person name="Smith B.M."/>
            <person name="Sobral B.W."/>
            <person name="Terry A."/>
            <person name="Torto-Alalibo T.A."/>
            <person name="Win J."/>
            <person name="Xu Z."/>
            <person name="Zhang H."/>
            <person name="Grigoriev I.V."/>
            <person name="Rokhsar D.S."/>
            <person name="Boore J.L."/>
        </authorList>
    </citation>
    <scope>NUCLEOTIDE SEQUENCE [LARGE SCALE GENOMIC DNA]</scope>
    <source>
        <strain evidence="14">Pr102</strain>
    </source>
</reference>
<reference evidence="13" key="2">
    <citation type="submission" date="2015-06" db="UniProtKB">
        <authorList>
            <consortium name="EnsemblProtists"/>
        </authorList>
    </citation>
    <scope>IDENTIFICATION</scope>
    <source>
        <strain evidence="13">Pr102</strain>
    </source>
</reference>
<feature type="domain" description="Aminoacyl-tRNA synthetase class I anticodon-binding" evidence="12">
    <location>
        <begin position="900"/>
        <end position="1026"/>
    </location>
</feature>
<dbReference type="FunFam" id="3.40.50.620:FF:000045">
    <property type="entry name" value="Glutamate--tRNA ligase, mitochondrial"/>
    <property type="match status" value="1"/>
</dbReference>
<dbReference type="GO" id="GO:0008270">
    <property type="term" value="F:zinc ion binding"/>
    <property type="evidence" value="ECO:0007669"/>
    <property type="project" value="InterPro"/>
</dbReference>
<protein>
    <recommendedName>
        <fullName evidence="3">glutamate--tRNA ligase</fullName>
        <ecNumber evidence="3">6.1.1.17</ecNumber>
    </recommendedName>
    <alternativeName>
        <fullName evidence="9">Glutamyl-tRNA synthetase</fullName>
    </alternativeName>
</protein>
<evidence type="ECO:0000256" key="6">
    <source>
        <dbReference type="ARBA" id="ARBA00022840"/>
    </source>
</evidence>
<keyword evidence="14" id="KW-1185">Reference proteome</keyword>
<dbReference type="Gene3D" id="1.10.10.350">
    <property type="match status" value="1"/>
</dbReference>
<keyword evidence="4" id="KW-0436">Ligase</keyword>
<dbReference type="InterPro" id="IPR024079">
    <property type="entry name" value="MetalloPept_cat_dom_sf"/>
</dbReference>
<evidence type="ECO:0000256" key="2">
    <source>
        <dbReference type="ARBA" id="ARBA00007894"/>
    </source>
</evidence>
<feature type="domain" description="EcxA zinc-binding" evidence="11">
    <location>
        <begin position="202"/>
        <end position="523"/>
    </location>
</feature>
<dbReference type="VEuPathDB" id="FungiDB:KRP23_7347"/>